<feature type="compositionally biased region" description="Basic and acidic residues" evidence="1">
    <location>
        <begin position="88"/>
        <end position="103"/>
    </location>
</feature>
<reference evidence="3" key="1">
    <citation type="submission" date="2019-12" db="UniProtKB">
        <authorList>
            <consortium name="WormBaseParasite"/>
        </authorList>
    </citation>
    <scope>IDENTIFICATION</scope>
</reference>
<organism evidence="2 3">
    <name type="scientific">Trichuris muris</name>
    <name type="common">Mouse whipworm</name>
    <dbReference type="NCBI Taxonomy" id="70415"/>
    <lineage>
        <taxon>Eukaryota</taxon>
        <taxon>Metazoa</taxon>
        <taxon>Ecdysozoa</taxon>
        <taxon>Nematoda</taxon>
        <taxon>Enoplea</taxon>
        <taxon>Dorylaimia</taxon>
        <taxon>Trichinellida</taxon>
        <taxon>Trichuridae</taxon>
        <taxon>Trichuris</taxon>
    </lineage>
</organism>
<evidence type="ECO:0000313" key="2">
    <source>
        <dbReference type="Proteomes" id="UP000046395"/>
    </source>
</evidence>
<name>A0A5S6QY10_TRIMR</name>
<evidence type="ECO:0000313" key="3">
    <source>
        <dbReference type="WBParaSite" id="TMUE_3000012140.1"/>
    </source>
</evidence>
<dbReference type="WBParaSite" id="TMUE_3000012140.1">
    <property type="protein sequence ID" value="TMUE_3000012140.1"/>
    <property type="gene ID" value="WBGene00301477"/>
</dbReference>
<dbReference type="AlphaFoldDB" id="A0A5S6QY10"/>
<sequence>MEQRKPRCGGADREHNAIGKHSACKGNVEKTGLGCLHLFCFRGITKRLVLFGGTFGAEIGGGHRPIGSVPFGLLWALLLSRAPTVGVRTERATTKGTERDKQTRQRRPNSRPAKERCRKCIPDYGIGVDDFFKKKIKTPSLDKRARWAVKPEQLRAAASAAVRRRWHVVVGAEAVEPCLPWQKVTSARRAEANRLKRAATLESTFGPAFLRSNRVNTGREKTSPSVFHCLPSTIGARSWGRAASTRYSRPPEVDFRSNKIDQRILVERGTATG</sequence>
<protein>
    <submittedName>
        <fullName evidence="3">Uncharacterized protein</fullName>
    </submittedName>
</protein>
<keyword evidence="2" id="KW-1185">Reference proteome</keyword>
<dbReference type="Proteomes" id="UP000046395">
    <property type="component" value="Unassembled WGS sequence"/>
</dbReference>
<evidence type="ECO:0000256" key="1">
    <source>
        <dbReference type="SAM" id="MobiDB-lite"/>
    </source>
</evidence>
<proteinExistence type="predicted"/>
<accession>A0A5S6QY10</accession>
<feature type="region of interest" description="Disordered" evidence="1">
    <location>
        <begin position="88"/>
        <end position="115"/>
    </location>
</feature>